<keyword evidence="2" id="KW-0812">Transmembrane</keyword>
<dbReference type="InterPro" id="IPR045340">
    <property type="entry name" value="DUF6533"/>
</dbReference>
<gene>
    <name evidence="4" type="ORF">BJ322DRAFT_1173592</name>
</gene>
<evidence type="ECO:0000313" key="4">
    <source>
        <dbReference type="EMBL" id="KAF9778585.1"/>
    </source>
</evidence>
<keyword evidence="2" id="KW-1133">Transmembrane helix</keyword>
<feature type="transmembrane region" description="Helical" evidence="2">
    <location>
        <begin position="210"/>
        <end position="234"/>
    </location>
</feature>
<feature type="transmembrane region" description="Helical" evidence="2">
    <location>
        <begin position="26"/>
        <end position="43"/>
    </location>
</feature>
<keyword evidence="2" id="KW-0472">Membrane</keyword>
<reference evidence="4" key="2">
    <citation type="submission" date="2020-11" db="EMBL/GenBank/DDBJ databases">
        <authorList>
            <consortium name="DOE Joint Genome Institute"/>
            <person name="Kuo A."/>
            <person name="Miyauchi S."/>
            <person name="Kiss E."/>
            <person name="Drula E."/>
            <person name="Kohler A."/>
            <person name="Sanchez-Garcia M."/>
            <person name="Andreopoulos B."/>
            <person name="Barry K.W."/>
            <person name="Bonito G."/>
            <person name="Buee M."/>
            <person name="Carver A."/>
            <person name="Chen C."/>
            <person name="Cichocki N."/>
            <person name="Clum A."/>
            <person name="Culley D."/>
            <person name="Crous P.W."/>
            <person name="Fauchery L."/>
            <person name="Girlanda M."/>
            <person name="Hayes R."/>
            <person name="Keri Z."/>
            <person name="Labutti K."/>
            <person name="Lipzen A."/>
            <person name="Lombard V."/>
            <person name="Magnuson J."/>
            <person name="Maillard F."/>
            <person name="Morin E."/>
            <person name="Murat C."/>
            <person name="Nolan M."/>
            <person name="Ohm R."/>
            <person name="Pangilinan J."/>
            <person name="Pereira M."/>
            <person name="Perotto S."/>
            <person name="Peter M."/>
            <person name="Riley R."/>
            <person name="Sitrit Y."/>
            <person name="Stielow B."/>
            <person name="Szollosi G."/>
            <person name="Zifcakova L."/>
            <person name="Stursova M."/>
            <person name="Spatafora J.W."/>
            <person name="Tedersoo L."/>
            <person name="Vaario L.-M."/>
            <person name="Yamada A."/>
            <person name="Yan M."/>
            <person name="Wang P."/>
            <person name="Xu J."/>
            <person name="Bruns T."/>
            <person name="Baldrian P."/>
            <person name="Vilgalys R."/>
            <person name="Henrissat B."/>
            <person name="Grigoriev I.V."/>
            <person name="Hibbett D."/>
            <person name="Nagy L.G."/>
            <person name="Martin F.M."/>
        </authorList>
    </citation>
    <scope>NUCLEOTIDE SEQUENCE</scope>
    <source>
        <strain evidence="4">UH-Tt-Lm1</strain>
    </source>
</reference>
<dbReference type="Pfam" id="PF20151">
    <property type="entry name" value="DUF6533"/>
    <property type="match status" value="1"/>
</dbReference>
<evidence type="ECO:0000313" key="5">
    <source>
        <dbReference type="Proteomes" id="UP000736335"/>
    </source>
</evidence>
<dbReference type="EMBL" id="WIUZ02000022">
    <property type="protein sequence ID" value="KAF9778585.1"/>
    <property type="molecule type" value="Genomic_DNA"/>
</dbReference>
<feature type="domain" description="DUF6533" evidence="3">
    <location>
        <begin position="34"/>
        <end position="70"/>
    </location>
</feature>
<accession>A0A9P6H5M5</accession>
<evidence type="ECO:0000256" key="1">
    <source>
        <dbReference type="SAM" id="MobiDB-lite"/>
    </source>
</evidence>
<reference evidence="4" key="1">
    <citation type="journal article" date="2020" name="Nat. Commun.">
        <title>Large-scale genome sequencing of mycorrhizal fungi provides insights into the early evolution of symbiotic traits.</title>
        <authorList>
            <person name="Miyauchi S."/>
            <person name="Kiss E."/>
            <person name="Kuo A."/>
            <person name="Drula E."/>
            <person name="Kohler A."/>
            <person name="Sanchez-Garcia M."/>
            <person name="Morin E."/>
            <person name="Andreopoulos B."/>
            <person name="Barry K.W."/>
            <person name="Bonito G."/>
            <person name="Buee M."/>
            <person name="Carver A."/>
            <person name="Chen C."/>
            <person name="Cichocki N."/>
            <person name="Clum A."/>
            <person name="Culley D."/>
            <person name="Crous P.W."/>
            <person name="Fauchery L."/>
            <person name="Girlanda M."/>
            <person name="Hayes R.D."/>
            <person name="Keri Z."/>
            <person name="LaButti K."/>
            <person name="Lipzen A."/>
            <person name="Lombard V."/>
            <person name="Magnuson J."/>
            <person name="Maillard F."/>
            <person name="Murat C."/>
            <person name="Nolan M."/>
            <person name="Ohm R.A."/>
            <person name="Pangilinan J."/>
            <person name="Pereira M.F."/>
            <person name="Perotto S."/>
            <person name="Peter M."/>
            <person name="Pfister S."/>
            <person name="Riley R."/>
            <person name="Sitrit Y."/>
            <person name="Stielow J.B."/>
            <person name="Szollosi G."/>
            <person name="Zifcakova L."/>
            <person name="Stursova M."/>
            <person name="Spatafora J.W."/>
            <person name="Tedersoo L."/>
            <person name="Vaario L.M."/>
            <person name="Yamada A."/>
            <person name="Yan M."/>
            <person name="Wang P."/>
            <person name="Xu J."/>
            <person name="Bruns T."/>
            <person name="Baldrian P."/>
            <person name="Vilgalys R."/>
            <person name="Dunand C."/>
            <person name="Henrissat B."/>
            <person name="Grigoriev I.V."/>
            <person name="Hibbett D."/>
            <person name="Nagy L.G."/>
            <person name="Martin F.M."/>
        </authorList>
    </citation>
    <scope>NUCLEOTIDE SEQUENCE</scope>
    <source>
        <strain evidence="4">UH-Tt-Lm1</strain>
    </source>
</reference>
<proteinExistence type="predicted"/>
<dbReference type="Proteomes" id="UP000736335">
    <property type="component" value="Unassembled WGS sequence"/>
</dbReference>
<feature type="transmembrane region" description="Helical" evidence="2">
    <location>
        <begin position="165"/>
        <end position="184"/>
    </location>
</feature>
<evidence type="ECO:0000256" key="2">
    <source>
        <dbReference type="SAM" id="Phobius"/>
    </source>
</evidence>
<feature type="transmembrane region" description="Helical" evidence="2">
    <location>
        <begin position="132"/>
        <end position="153"/>
    </location>
</feature>
<feature type="transmembrane region" description="Helical" evidence="2">
    <location>
        <begin position="255"/>
        <end position="277"/>
    </location>
</feature>
<evidence type="ECO:0000259" key="3">
    <source>
        <dbReference type="Pfam" id="PF20151"/>
    </source>
</evidence>
<protein>
    <recommendedName>
        <fullName evidence="3">DUF6533 domain-containing protein</fullName>
    </recommendedName>
</protein>
<organism evidence="4 5">
    <name type="scientific">Thelephora terrestris</name>
    <dbReference type="NCBI Taxonomy" id="56493"/>
    <lineage>
        <taxon>Eukaryota</taxon>
        <taxon>Fungi</taxon>
        <taxon>Dikarya</taxon>
        <taxon>Basidiomycota</taxon>
        <taxon>Agaricomycotina</taxon>
        <taxon>Agaricomycetes</taxon>
        <taxon>Thelephorales</taxon>
        <taxon>Thelephoraceae</taxon>
        <taxon>Thelephora</taxon>
    </lineage>
</organism>
<comment type="caution">
    <text evidence="4">The sequence shown here is derived from an EMBL/GenBank/DDBJ whole genome shotgun (WGS) entry which is preliminary data.</text>
</comment>
<dbReference type="OrthoDB" id="3354157at2759"/>
<sequence length="387" mass="42769">MSFNDSSFVKSVDPYSQSAIEEDLRTIYSTILVGFAGFTVLVYDHFITFADEVRFIWQTPKGPFTYLFLTVSARNPPLCLWLTVHRSEPLFNSPGVHRKLICISIELEARDVRIQLNSIGGLDANPFRCARYVRYEGAMTVIGINIVGLMMLLRVRALYSKKTAVVCAVASVLALEFGVNAWLLTHGVPVNHYGPRYPCTMVFDPSLTKIAAASAWLPLLYDTVVMALTAYKAYKTRSLTGQFNSLILQTMLAEGMVYYSVIFSITLTLAIMIPVAQSGIQNITAQLELLLTVAMMSRVTIDLKKHARDHIHYDLSRHVVVSDEEGPYCYQLSHIRFRDIITGGNSLSKPGTGRTPYGSALKPKSGNTDVASNSIPLVAIQGPAVAT</sequence>
<name>A0A9P6H5M5_9AGAM</name>
<keyword evidence="5" id="KW-1185">Reference proteome</keyword>
<dbReference type="AlphaFoldDB" id="A0A9P6H5M5"/>
<feature type="region of interest" description="Disordered" evidence="1">
    <location>
        <begin position="347"/>
        <end position="368"/>
    </location>
</feature>